<dbReference type="EMBL" id="NRDI02000033">
    <property type="protein sequence ID" value="KAI1507777.1"/>
    <property type="molecule type" value="Genomic_DNA"/>
</dbReference>
<sequence>MSTKTPAPYSWYYDIAKLSGERPELLNGIFGTKPSSISEYNGTSLACAGSPYHEQWSVKAERGQQGGSVSNILRHYAKDSAPHWQFASTGKQEFFGAHDAVNDAVATLLGSIGCVIDYASRSGVTDKNNSPTSWDSTPHTFAFPWHIIFLDCKGANLPDVTRSFGFAHLSSADVRNVPYKSWYLHIKTGEVINARYKNSVSSYCPPPSHRHLWFHDETHKFRTDEVIDFRAIFASSDRTYGQYRNIACDRLVRIMDCIFQNVTRIEMVYDRLTLRYPGTEFRDIVTVKVDSQAVNSEIVSTCDGYKPK</sequence>
<protein>
    <submittedName>
        <fullName evidence="1">Uncharacterized protein</fullName>
    </submittedName>
</protein>
<name>A0A922SUY5_9PLEO</name>
<dbReference type="Proteomes" id="UP000249757">
    <property type="component" value="Unassembled WGS sequence"/>
</dbReference>
<proteinExistence type="predicted"/>
<reference evidence="2" key="1">
    <citation type="journal article" date="2022" name="Microb. Genom.">
        <title>A global pangenome for the wheat fungal pathogen Pyrenophora tritici-repentis and prediction of effector protein structural homology.</title>
        <authorList>
            <person name="Moolhuijzen P.M."/>
            <person name="See P.T."/>
            <person name="Shi G."/>
            <person name="Powell H.R."/>
            <person name="Cockram J."/>
            <person name="Jorgensen L.N."/>
            <person name="Benslimane H."/>
            <person name="Strelkov S.E."/>
            <person name="Turner J."/>
            <person name="Liu Z."/>
            <person name="Moffat C.S."/>
        </authorList>
    </citation>
    <scope>NUCLEOTIDE SEQUENCE [LARGE SCALE GENOMIC DNA]</scope>
</reference>
<dbReference type="AlphaFoldDB" id="A0A922SUY5"/>
<organism evidence="1 2">
    <name type="scientific">Pyrenophora tritici-repentis</name>
    <dbReference type="NCBI Taxonomy" id="45151"/>
    <lineage>
        <taxon>Eukaryota</taxon>
        <taxon>Fungi</taxon>
        <taxon>Dikarya</taxon>
        <taxon>Ascomycota</taxon>
        <taxon>Pezizomycotina</taxon>
        <taxon>Dothideomycetes</taxon>
        <taxon>Pleosporomycetidae</taxon>
        <taxon>Pleosporales</taxon>
        <taxon>Pleosporineae</taxon>
        <taxon>Pleosporaceae</taxon>
        <taxon>Pyrenophora</taxon>
    </lineage>
</organism>
<evidence type="ECO:0000313" key="2">
    <source>
        <dbReference type="Proteomes" id="UP000249757"/>
    </source>
</evidence>
<evidence type="ECO:0000313" key="1">
    <source>
        <dbReference type="EMBL" id="KAI1507777.1"/>
    </source>
</evidence>
<keyword evidence="2" id="KW-1185">Reference proteome</keyword>
<accession>A0A922SUY5</accession>
<gene>
    <name evidence="1" type="ORF">Ptr86124_013310</name>
</gene>
<comment type="caution">
    <text evidence="1">The sequence shown here is derived from an EMBL/GenBank/DDBJ whole genome shotgun (WGS) entry which is preliminary data.</text>
</comment>